<keyword evidence="2" id="KW-1185">Reference proteome</keyword>
<accession>A0ABY6BBW9</accession>
<gene>
    <name evidence="1" type="ORF">N4264_20275</name>
</gene>
<sequence>MSQNLLSLNFTPEQLSAIDTALSTLETALADLVSLDGDERKTLARMGAKSESFCRQTLMVFEQNPQIAPPSLNVPEARADLLAFDALRPRVARLQRLTERGEDSLAALGSDVMSWALEGYAQLKVSGKNKGLEGLRSELSARFRKSARAVTEADPA</sequence>
<organism evidence="1 2">
    <name type="scientific">Tahibacter amnicola</name>
    <dbReference type="NCBI Taxonomy" id="2976241"/>
    <lineage>
        <taxon>Bacteria</taxon>
        <taxon>Pseudomonadati</taxon>
        <taxon>Pseudomonadota</taxon>
        <taxon>Gammaproteobacteria</taxon>
        <taxon>Lysobacterales</taxon>
        <taxon>Rhodanobacteraceae</taxon>
        <taxon>Tahibacter</taxon>
    </lineage>
</organism>
<dbReference type="EMBL" id="CP104694">
    <property type="protein sequence ID" value="UXI67066.1"/>
    <property type="molecule type" value="Genomic_DNA"/>
</dbReference>
<dbReference type="RefSeq" id="WP_261694042.1">
    <property type="nucleotide sequence ID" value="NZ_CP104694.1"/>
</dbReference>
<protein>
    <submittedName>
        <fullName evidence="1">Uncharacterized protein</fullName>
    </submittedName>
</protein>
<dbReference type="Proteomes" id="UP001064632">
    <property type="component" value="Chromosome"/>
</dbReference>
<reference evidence="1" key="1">
    <citation type="submission" date="2022-09" db="EMBL/GenBank/DDBJ databases">
        <title>Tahibacter sp. nov., isolated from a fresh water.</title>
        <authorList>
            <person name="Baek J.H."/>
            <person name="Lee J.K."/>
            <person name="Kim J.M."/>
            <person name="Jeon C.O."/>
        </authorList>
    </citation>
    <scope>NUCLEOTIDE SEQUENCE</scope>
    <source>
        <strain evidence="1">W38</strain>
    </source>
</reference>
<proteinExistence type="predicted"/>
<evidence type="ECO:0000313" key="2">
    <source>
        <dbReference type="Proteomes" id="UP001064632"/>
    </source>
</evidence>
<evidence type="ECO:0000313" key="1">
    <source>
        <dbReference type="EMBL" id="UXI67066.1"/>
    </source>
</evidence>
<name>A0ABY6BBW9_9GAMM</name>